<proteinExistence type="predicted"/>
<feature type="transmembrane region" description="Helical" evidence="1">
    <location>
        <begin position="235"/>
        <end position="258"/>
    </location>
</feature>
<dbReference type="EMBL" id="WVTA01000003">
    <property type="protein sequence ID" value="KAK3214495.1"/>
    <property type="molecule type" value="Genomic_DNA"/>
</dbReference>
<evidence type="ECO:0000313" key="2">
    <source>
        <dbReference type="EMBL" id="KAK3214495.1"/>
    </source>
</evidence>
<keyword evidence="1" id="KW-0812">Transmembrane</keyword>
<protein>
    <submittedName>
        <fullName evidence="2">Uncharacterized protein</fullName>
    </submittedName>
</protein>
<keyword evidence="3" id="KW-1185">Reference proteome</keyword>
<dbReference type="Proteomes" id="UP001280581">
    <property type="component" value="Unassembled WGS sequence"/>
</dbReference>
<accession>A0AAN6M180</accession>
<keyword evidence="1" id="KW-1133">Transmembrane helix</keyword>
<dbReference type="AlphaFoldDB" id="A0AAN6M180"/>
<reference evidence="2 3" key="1">
    <citation type="submission" date="2021-02" db="EMBL/GenBank/DDBJ databases">
        <title>Genome assembly of Pseudopithomyces chartarum.</title>
        <authorList>
            <person name="Jauregui R."/>
            <person name="Singh J."/>
            <person name="Voisey C."/>
        </authorList>
    </citation>
    <scope>NUCLEOTIDE SEQUENCE [LARGE SCALE GENOMIC DNA]</scope>
    <source>
        <strain evidence="2 3">AGR01</strain>
    </source>
</reference>
<comment type="caution">
    <text evidence="2">The sequence shown here is derived from an EMBL/GenBank/DDBJ whole genome shotgun (WGS) entry which is preliminary data.</text>
</comment>
<sequence>MATPWIPSGYEAYPLVNIDKLPAIQVQFKRTMNDTETFKDDDCDVFGRTGFLIGIKMCVAKSKTLPGSMIAGVYVCTNGTDHGECERPMSRPNLTTTMSVYDRTVDLVASRLNYSISTVTEDGPAVKNSAIDIAAFRDGLAWFLDFNASATPPPSSFAEPFWSGKDQLNDASSSSELMRLLESMLAFPLWYFQPNNYGNPDLDVENMIDGLPSAFYTKARITRPYMRINIDREMFIAFVVLHALVLLFIWGVLFWVWITRPTLPKLSSYPLIDFAFKSREVSHSGDGFGPSSHLMIAAGDKDIRHTFGVTRVTLRENNSSLKSS</sequence>
<gene>
    <name evidence="2" type="ORF">GRF29_19g306837</name>
</gene>
<organism evidence="2 3">
    <name type="scientific">Pseudopithomyces chartarum</name>
    <dbReference type="NCBI Taxonomy" id="1892770"/>
    <lineage>
        <taxon>Eukaryota</taxon>
        <taxon>Fungi</taxon>
        <taxon>Dikarya</taxon>
        <taxon>Ascomycota</taxon>
        <taxon>Pezizomycotina</taxon>
        <taxon>Dothideomycetes</taxon>
        <taxon>Pleosporomycetidae</taxon>
        <taxon>Pleosporales</taxon>
        <taxon>Massarineae</taxon>
        <taxon>Didymosphaeriaceae</taxon>
        <taxon>Pseudopithomyces</taxon>
    </lineage>
</organism>
<evidence type="ECO:0000256" key="1">
    <source>
        <dbReference type="SAM" id="Phobius"/>
    </source>
</evidence>
<keyword evidence="1" id="KW-0472">Membrane</keyword>
<evidence type="ECO:0000313" key="3">
    <source>
        <dbReference type="Proteomes" id="UP001280581"/>
    </source>
</evidence>
<name>A0AAN6M180_9PLEO</name>